<evidence type="ECO:0000313" key="2">
    <source>
        <dbReference type="Proteomes" id="UP000269945"/>
    </source>
</evidence>
<organism evidence="1 2">
    <name type="scientific">Gulo gulo</name>
    <name type="common">Wolverine</name>
    <name type="synonym">Gluton</name>
    <dbReference type="NCBI Taxonomy" id="48420"/>
    <lineage>
        <taxon>Eukaryota</taxon>
        <taxon>Metazoa</taxon>
        <taxon>Chordata</taxon>
        <taxon>Craniata</taxon>
        <taxon>Vertebrata</taxon>
        <taxon>Euteleostomi</taxon>
        <taxon>Mammalia</taxon>
        <taxon>Eutheria</taxon>
        <taxon>Laurasiatheria</taxon>
        <taxon>Carnivora</taxon>
        <taxon>Caniformia</taxon>
        <taxon>Musteloidea</taxon>
        <taxon>Mustelidae</taxon>
        <taxon>Guloninae</taxon>
        <taxon>Gulo</taxon>
    </lineage>
</organism>
<accession>A0A9X9M8U5</accession>
<evidence type="ECO:0000313" key="1">
    <source>
        <dbReference type="EMBL" id="VCX39448.1"/>
    </source>
</evidence>
<dbReference type="AlphaFoldDB" id="A0A9X9M8U5"/>
<name>A0A9X9M8U5_GULGU</name>
<dbReference type="EMBL" id="CYRY02044483">
    <property type="protein sequence ID" value="VCX39448.1"/>
    <property type="molecule type" value="Genomic_DNA"/>
</dbReference>
<proteinExistence type="predicted"/>
<dbReference type="Proteomes" id="UP000269945">
    <property type="component" value="Unassembled WGS sequence"/>
</dbReference>
<protein>
    <submittedName>
        <fullName evidence="1">Uncharacterized protein</fullName>
    </submittedName>
</protein>
<sequence>MTYSLGRIPVIHASESGSTLLLKT</sequence>
<gene>
    <name evidence="1" type="ORF">BN2614_LOCUS1</name>
</gene>
<keyword evidence="2" id="KW-1185">Reference proteome</keyword>
<reference evidence="1 2" key="1">
    <citation type="submission" date="2018-10" db="EMBL/GenBank/DDBJ databases">
        <authorList>
            <person name="Ekblom R."/>
            <person name="Jareborg N."/>
        </authorList>
    </citation>
    <scope>NUCLEOTIDE SEQUENCE [LARGE SCALE GENOMIC DNA]</scope>
    <source>
        <tissue evidence="1">Muscle</tissue>
    </source>
</reference>
<comment type="caution">
    <text evidence="1">The sequence shown here is derived from an EMBL/GenBank/DDBJ whole genome shotgun (WGS) entry which is preliminary data.</text>
</comment>